<evidence type="ECO:0000256" key="5">
    <source>
        <dbReference type="RuleBase" id="RU003345"/>
    </source>
</evidence>
<gene>
    <name evidence="7" type="ORF">ATN84_19650</name>
</gene>
<keyword evidence="2 5" id="KW-0560">Oxidoreductase</keyword>
<dbReference type="RefSeq" id="WP_068884678.1">
    <property type="nucleotide sequence ID" value="NZ_LNTU01000038.1"/>
</dbReference>
<keyword evidence="8" id="KW-1185">Reference proteome</keyword>
<dbReference type="Proteomes" id="UP000070107">
    <property type="component" value="Unassembled WGS sequence"/>
</dbReference>
<dbReference type="FunFam" id="3.40.309.10:FF:000017">
    <property type="entry name" value="Aldehyde dehydrogenase B"/>
    <property type="match status" value="1"/>
</dbReference>
<protein>
    <recommendedName>
        <fullName evidence="3">Aldehyde dehydrogenase</fullName>
    </recommendedName>
</protein>
<reference evidence="7 8" key="1">
    <citation type="submission" date="2015-11" db="EMBL/GenBank/DDBJ databases">
        <title>Draft genome sequence of Paramesorhizobium deserti A-3-E, a strain highly resistant to diverse beta-lactam antibiotics.</title>
        <authorList>
            <person name="Lv R."/>
            <person name="Yang X."/>
            <person name="Fang N."/>
            <person name="Guo J."/>
            <person name="Luo X."/>
            <person name="Peng F."/>
            <person name="Yang R."/>
            <person name="Cui Y."/>
            <person name="Fang C."/>
            <person name="Song Y."/>
        </authorList>
    </citation>
    <scope>NUCLEOTIDE SEQUENCE [LARGE SCALE GENOMIC DNA]</scope>
    <source>
        <strain evidence="7 8">A-3-E</strain>
    </source>
</reference>
<accession>A0A135HQJ5</accession>
<evidence type="ECO:0000256" key="3">
    <source>
        <dbReference type="ARBA" id="ARBA00044146"/>
    </source>
</evidence>
<dbReference type="InterPro" id="IPR015590">
    <property type="entry name" value="Aldehyde_DH_dom"/>
</dbReference>
<dbReference type="PANTHER" id="PTHR43111">
    <property type="entry name" value="ALDEHYDE DEHYDROGENASE B-RELATED"/>
    <property type="match status" value="1"/>
</dbReference>
<evidence type="ECO:0000256" key="1">
    <source>
        <dbReference type="ARBA" id="ARBA00009986"/>
    </source>
</evidence>
<dbReference type="Gene3D" id="3.40.605.10">
    <property type="entry name" value="Aldehyde Dehydrogenase, Chain A, domain 1"/>
    <property type="match status" value="1"/>
</dbReference>
<dbReference type="InterPro" id="IPR016162">
    <property type="entry name" value="Ald_DH_N"/>
</dbReference>
<dbReference type="CDD" id="cd07116">
    <property type="entry name" value="ALDH_ACDHII-AcoD"/>
    <property type="match status" value="1"/>
</dbReference>
<name>A0A135HQJ5_9HYPH</name>
<dbReference type="STRING" id="1494590.ATN84_19650"/>
<dbReference type="PANTHER" id="PTHR43111:SF1">
    <property type="entry name" value="ALDEHYDE DEHYDROGENASE B-RELATED"/>
    <property type="match status" value="1"/>
</dbReference>
<dbReference type="InterPro" id="IPR016161">
    <property type="entry name" value="Ald_DH/histidinol_DH"/>
</dbReference>
<comment type="caution">
    <text evidence="7">The sequence shown here is derived from an EMBL/GenBank/DDBJ whole genome shotgun (WGS) entry which is preliminary data.</text>
</comment>
<evidence type="ECO:0000313" key="7">
    <source>
        <dbReference type="EMBL" id="KXF75474.1"/>
    </source>
</evidence>
<dbReference type="AlphaFoldDB" id="A0A135HQJ5"/>
<dbReference type="OrthoDB" id="9802947at2"/>
<dbReference type="InterPro" id="IPR029510">
    <property type="entry name" value="Ald_DH_CS_GLU"/>
</dbReference>
<dbReference type="PROSITE" id="PS00070">
    <property type="entry name" value="ALDEHYDE_DEHYDR_CYS"/>
    <property type="match status" value="1"/>
</dbReference>
<proteinExistence type="inferred from homology"/>
<dbReference type="SUPFAM" id="SSF53720">
    <property type="entry name" value="ALDH-like"/>
    <property type="match status" value="1"/>
</dbReference>
<feature type="active site" evidence="4">
    <location>
        <position position="261"/>
    </location>
</feature>
<dbReference type="GO" id="GO:0004030">
    <property type="term" value="F:aldehyde dehydrogenase [NAD(P)+] activity"/>
    <property type="evidence" value="ECO:0007669"/>
    <property type="project" value="UniProtKB-ARBA"/>
</dbReference>
<evidence type="ECO:0000313" key="8">
    <source>
        <dbReference type="Proteomes" id="UP000070107"/>
    </source>
</evidence>
<dbReference type="Pfam" id="PF00171">
    <property type="entry name" value="Aldedh"/>
    <property type="match status" value="1"/>
</dbReference>
<organism evidence="7 8">
    <name type="scientific">Paramesorhizobium deserti</name>
    <dbReference type="NCBI Taxonomy" id="1494590"/>
    <lineage>
        <taxon>Bacteria</taxon>
        <taxon>Pseudomonadati</taxon>
        <taxon>Pseudomonadota</taxon>
        <taxon>Alphaproteobacteria</taxon>
        <taxon>Hyphomicrobiales</taxon>
        <taxon>Phyllobacteriaceae</taxon>
        <taxon>Paramesorhizobium</taxon>
    </lineage>
</organism>
<evidence type="ECO:0000256" key="2">
    <source>
        <dbReference type="ARBA" id="ARBA00023002"/>
    </source>
</evidence>
<feature type="domain" description="Aldehyde dehydrogenase" evidence="6">
    <location>
        <begin position="26"/>
        <end position="492"/>
    </location>
</feature>
<dbReference type="InterPro" id="IPR016160">
    <property type="entry name" value="Ald_DH_CS_CYS"/>
</dbReference>
<dbReference type="FunFam" id="3.40.605.10:FF:000001">
    <property type="entry name" value="Aldehyde dehydrogenase 1"/>
    <property type="match status" value="1"/>
</dbReference>
<evidence type="ECO:0000259" key="6">
    <source>
        <dbReference type="Pfam" id="PF00171"/>
    </source>
</evidence>
<dbReference type="InterPro" id="IPR016163">
    <property type="entry name" value="Ald_DH_C"/>
</dbReference>
<dbReference type="EMBL" id="LNTU01000038">
    <property type="protein sequence ID" value="KXF75474.1"/>
    <property type="molecule type" value="Genomic_DNA"/>
</dbReference>
<sequence>MNKVEFSRTVKVPFAKRYDNFIGGQWVAPKSGRYFENISPVTGRPLGEIARSDAADVEAALDAAHAAREAWGRTSAAERALILNRIADRMEENLDLLALAETWDNGKPIRETTAADLPLAIDHFRYFAGAIRAQEGGISEIDHDTVAYHFHEPLGVVGQIIPWNFPLLMACWKLAPALAAGNCVVIKPAEQTPATIMLWADLIGDLLPAGVLNIVNGFGLEAGKPLASSPRIAKIAFTGETTTGRLIMQYASQNLIPVTLELGGKSPNIFFGDVTAEDDDFFDKAIEGFVMFALNQGEVCTCPSRALIHEDIYDEFMERALKRVEAIVQGDPLDPATMIGAQASSEQLEKILSYIDIGRQEGAEVLTGGERNELPGDLAGGYYVKPTVFKGHNKMRVFQEEIFGPVVSVTTFRDDDEALSIANDTLYGLGAGIWSRDANRCYRFGRAIQAGRVWTNCYHAYPAHAAFGGYKQSGIGRETHKMMLDHYQNTKNMLVSYSPKKLGFF</sequence>
<evidence type="ECO:0000256" key="4">
    <source>
        <dbReference type="PROSITE-ProRule" id="PRU10007"/>
    </source>
</evidence>
<dbReference type="PROSITE" id="PS00687">
    <property type="entry name" value="ALDEHYDE_DEHYDR_GLU"/>
    <property type="match status" value="1"/>
</dbReference>
<comment type="similarity">
    <text evidence="1 5">Belongs to the aldehyde dehydrogenase family.</text>
</comment>
<dbReference type="Gene3D" id="3.40.309.10">
    <property type="entry name" value="Aldehyde Dehydrogenase, Chain A, domain 2"/>
    <property type="match status" value="1"/>
</dbReference>